<feature type="transmembrane region" description="Helical" evidence="5">
    <location>
        <begin position="134"/>
        <end position="152"/>
    </location>
</feature>
<evidence type="ECO:0000256" key="2">
    <source>
        <dbReference type="ARBA" id="ARBA00022692"/>
    </source>
</evidence>
<reference evidence="7 8" key="1">
    <citation type="submission" date="2018-03" db="EMBL/GenBank/DDBJ databases">
        <title>Genomic Encyclopedia of Archaeal and Bacterial Type Strains, Phase II (KMG-II): from individual species to whole genera.</title>
        <authorList>
            <person name="Goeker M."/>
        </authorList>
    </citation>
    <scope>NUCLEOTIDE SEQUENCE [LARGE SCALE GENOMIC DNA]</scope>
    <source>
        <strain evidence="7 8">DSM 100065</strain>
    </source>
</reference>
<keyword evidence="8" id="KW-1185">Reference proteome</keyword>
<feature type="transmembrane region" description="Helical" evidence="5">
    <location>
        <begin position="289"/>
        <end position="315"/>
    </location>
</feature>
<sequence length="476" mass="51018">MSLAAETPVRRERTQRIPALVFVLVYVALLLCIPSRLIVGPLGASGTPANLWGLAALLWWVCAAVGGFNTGRHSPVRIAIAVLTLAVFASYVSGMSNGWFIPPTIHEATSDVINLVPATIGQINEKMVNAADRGLLSFGGWLGIVLVTSSGLRSWRDLETVAKWLTWLGTFVAALGILQFFTAIDIASFFKIPGLVANSDFGEVATRSVLNRVSSTAIHPIEFGVVMACIFVFALHRAIHNPSAIPPWIPVVCIGIAIPMSVSRSAILTAAIALIIMLISWPPRWRWRALFIAPFAAIALRLMIPGLVGTITSLFTNLSNDPSISGRTDDYGPVFDLYTNHPILGRGLFTFAANYYRILDNQYFGMLVEIGAVGLSAAVALFLIGYFCARGARRRTTNPRSRHLALALSGAIAGVVISYVTFDAWAFPMAAGLTFLLIGMAGAAWQIARYESQQSDPAAAEAAAPASGYSPSQEVA</sequence>
<feature type="domain" description="O-antigen ligase-related" evidence="6">
    <location>
        <begin position="251"/>
        <end position="377"/>
    </location>
</feature>
<feature type="transmembrane region" description="Helical" evidence="5">
    <location>
        <begin position="20"/>
        <end position="39"/>
    </location>
</feature>
<evidence type="ECO:0000259" key="6">
    <source>
        <dbReference type="Pfam" id="PF04932"/>
    </source>
</evidence>
<dbReference type="AlphaFoldDB" id="A0A2T1A1S4"/>
<keyword evidence="7" id="KW-0436">Ligase</keyword>
<feature type="transmembrane region" description="Helical" evidence="5">
    <location>
        <begin position="217"/>
        <end position="236"/>
    </location>
</feature>
<organism evidence="7 8">
    <name type="scientific">Antricoccus suffuscus</name>
    <dbReference type="NCBI Taxonomy" id="1629062"/>
    <lineage>
        <taxon>Bacteria</taxon>
        <taxon>Bacillati</taxon>
        <taxon>Actinomycetota</taxon>
        <taxon>Actinomycetes</taxon>
        <taxon>Geodermatophilales</taxon>
        <taxon>Antricoccaceae</taxon>
        <taxon>Antricoccus</taxon>
    </lineage>
</organism>
<feature type="transmembrane region" description="Helical" evidence="5">
    <location>
        <begin position="401"/>
        <end position="420"/>
    </location>
</feature>
<protein>
    <submittedName>
        <fullName evidence="7">O-antigen ligase-like membrane protein</fullName>
    </submittedName>
</protein>
<dbReference type="GO" id="GO:0016874">
    <property type="term" value="F:ligase activity"/>
    <property type="evidence" value="ECO:0007669"/>
    <property type="project" value="UniProtKB-KW"/>
</dbReference>
<dbReference type="RefSeq" id="WP_170110999.1">
    <property type="nucleotide sequence ID" value="NZ_PVUE01000005.1"/>
</dbReference>
<gene>
    <name evidence="7" type="ORF">CLV47_105106</name>
</gene>
<dbReference type="GO" id="GO:0016020">
    <property type="term" value="C:membrane"/>
    <property type="evidence" value="ECO:0007669"/>
    <property type="project" value="UniProtKB-SubCell"/>
</dbReference>
<comment type="caution">
    <text evidence="7">The sequence shown here is derived from an EMBL/GenBank/DDBJ whole genome shotgun (WGS) entry which is preliminary data.</text>
</comment>
<accession>A0A2T1A1S4</accession>
<dbReference type="EMBL" id="PVUE01000005">
    <property type="protein sequence ID" value="PRZ42484.1"/>
    <property type="molecule type" value="Genomic_DNA"/>
</dbReference>
<proteinExistence type="predicted"/>
<dbReference type="InterPro" id="IPR051533">
    <property type="entry name" value="WaaL-like"/>
</dbReference>
<evidence type="ECO:0000256" key="3">
    <source>
        <dbReference type="ARBA" id="ARBA00022989"/>
    </source>
</evidence>
<dbReference type="PANTHER" id="PTHR37422:SF23">
    <property type="entry name" value="TEICHURONIC ACID BIOSYNTHESIS PROTEIN TUAE"/>
    <property type="match status" value="1"/>
</dbReference>
<feature type="transmembrane region" description="Helical" evidence="5">
    <location>
        <begin position="243"/>
        <end position="260"/>
    </location>
</feature>
<dbReference type="Proteomes" id="UP000237752">
    <property type="component" value="Unassembled WGS sequence"/>
</dbReference>
<feature type="transmembrane region" description="Helical" evidence="5">
    <location>
        <begin position="164"/>
        <end position="190"/>
    </location>
</feature>
<feature type="transmembrane region" description="Helical" evidence="5">
    <location>
        <begin position="363"/>
        <end position="389"/>
    </location>
</feature>
<keyword evidence="3 5" id="KW-1133">Transmembrane helix</keyword>
<name>A0A2T1A1S4_9ACTN</name>
<comment type="subcellular location">
    <subcellularLocation>
        <location evidence="1">Membrane</location>
        <topology evidence="1">Multi-pass membrane protein</topology>
    </subcellularLocation>
</comment>
<feature type="transmembrane region" description="Helical" evidence="5">
    <location>
        <begin position="426"/>
        <end position="445"/>
    </location>
</feature>
<evidence type="ECO:0000256" key="5">
    <source>
        <dbReference type="SAM" id="Phobius"/>
    </source>
</evidence>
<feature type="transmembrane region" description="Helical" evidence="5">
    <location>
        <begin position="76"/>
        <end position="94"/>
    </location>
</feature>
<dbReference type="Pfam" id="PF04932">
    <property type="entry name" value="Wzy_C"/>
    <property type="match status" value="1"/>
</dbReference>
<evidence type="ECO:0000256" key="1">
    <source>
        <dbReference type="ARBA" id="ARBA00004141"/>
    </source>
</evidence>
<feature type="transmembrane region" description="Helical" evidence="5">
    <location>
        <begin position="266"/>
        <end position="282"/>
    </location>
</feature>
<dbReference type="InterPro" id="IPR007016">
    <property type="entry name" value="O-antigen_ligase-rel_domated"/>
</dbReference>
<evidence type="ECO:0000256" key="4">
    <source>
        <dbReference type="ARBA" id="ARBA00023136"/>
    </source>
</evidence>
<dbReference type="PANTHER" id="PTHR37422">
    <property type="entry name" value="TEICHURONIC ACID BIOSYNTHESIS PROTEIN TUAE"/>
    <property type="match status" value="1"/>
</dbReference>
<keyword evidence="2 5" id="KW-0812">Transmembrane</keyword>
<evidence type="ECO:0000313" key="8">
    <source>
        <dbReference type="Proteomes" id="UP000237752"/>
    </source>
</evidence>
<feature type="transmembrane region" description="Helical" evidence="5">
    <location>
        <begin position="51"/>
        <end position="69"/>
    </location>
</feature>
<evidence type="ECO:0000313" key="7">
    <source>
        <dbReference type="EMBL" id="PRZ42484.1"/>
    </source>
</evidence>
<keyword evidence="4 5" id="KW-0472">Membrane</keyword>